<dbReference type="SUPFAM" id="SSF63380">
    <property type="entry name" value="Riboflavin synthase domain-like"/>
    <property type="match status" value="1"/>
</dbReference>
<evidence type="ECO:0000259" key="10">
    <source>
        <dbReference type="PROSITE" id="PS51384"/>
    </source>
</evidence>
<comment type="caution">
    <text evidence="11">The sequence shown here is derived from an EMBL/GenBank/DDBJ whole genome shotgun (WGS) entry which is preliminary data.</text>
</comment>
<feature type="binding site" evidence="8">
    <location>
        <position position="120"/>
    </location>
    <ligand>
        <name>FAD</name>
        <dbReference type="ChEBI" id="CHEBI:57692"/>
    </ligand>
</feature>
<dbReference type="InterPro" id="IPR039261">
    <property type="entry name" value="FNR_nucleotide-bd"/>
</dbReference>
<dbReference type="Proteomes" id="UP000253664">
    <property type="component" value="Unassembled WGS sequence"/>
</dbReference>
<dbReference type="PANTHER" id="PTHR19370:SF189">
    <property type="entry name" value="CYTOCHROME C MITOCHONDRIAL IMPORT FACTOR CYC2"/>
    <property type="match status" value="1"/>
</dbReference>
<evidence type="ECO:0000256" key="5">
    <source>
        <dbReference type="ARBA" id="ARBA00022827"/>
    </source>
</evidence>
<dbReference type="InterPro" id="IPR001834">
    <property type="entry name" value="CBR-like"/>
</dbReference>
<evidence type="ECO:0000256" key="4">
    <source>
        <dbReference type="ARBA" id="ARBA00022630"/>
    </source>
</evidence>
<feature type="region of interest" description="Disordered" evidence="9">
    <location>
        <begin position="263"/>
        <end position="282"/>
    </location>
</feature>
<dbReference type="InterPro" id="IPR017938">
    <property type="entry name" value="Riboflavin_synthase-like_b-brl"/>
</dbReference>
<comment type="cofactor">
    <cofactor evidence="1 8">
        <name>FAD</name>
        <dbReference type="ChEBI" id="CHEBI:57692"/>
    </cofactor>
</comment>
<dbReference type="PANTHER" id="PTHR19370">
    <property type="entry name" value="NADH-CYTOCHROME B5 REDUCTASE"/>
    <property type="match status" value="1"/>
</dbReference>
<dbReference type="Gene3D" id="2.40.30.10">
    <property type="entry name" value="Translation factors"/>
    <property type="match status" value="1"/>
</dbReference>
<dbReference type="Pfam" id="PF00970">
    <property type="entry name" value="FAD_binding_6"/>
    <property type="match status" value="1"/>
</dbReference>
<feature type="binding site" evidence="8">
    <location>
        <position position="94"/>
    </location>
    <ligand>
        <name>FAD</name>
        <dbReference type="ChEBI" id="CHEBI:57692"/>
    </ligand>
</feature>
<evidence type="ECO:0000256" key="6">
    <source>
        <dbReference type="ARBA" id="ARBA00023002"/>
    </source>
</evidence>
<comment type="similarity">
    <text evidence="3">Belongs to the flavoprotein pyridine nucleotide cytochrome reductase family.</text>
</comment>
<evidence type="ECO:0000256" key="3">
    <source>
        <dbReference type="ARBA" id="ARBA00006105"/>
    </source>
</evidence>
<proteinExistence type="inferred from homology"/>
<feature type="domain" description="FAD-binding FR-type" evidence="10">
    <location>
        <begin position="45"/>
        <end position="144"/>
    </location>
</feature>
<comment type="subcellular location">
    <subcellularLocation>
        <location evidence="2">Membrane</location>
    </subcellularLocation>
</comment>
<dbReference type="GO" id="GO:0016491">
    <property type="term" value="F:oxidoreductase activity"/>
    <property type="evidence" value="ECO:0007669"/>
    <property type="project" value="UniProtKB-KW"/>
</dbReference>
<evidence type="ECO:0000313" key="12">
    <source>
        <dbReference type="Proteomes" id="UP000253664"/>
    </source>
</evidence>
<keyword evidence="4 8" id="KW-0285">Flavoprotein</keyword>
<dbReference type="Pfam" id="PF00175">
    <property type="entry name" value="NAD_binding_1"/>
    <property type="match status" value="1"/>
</dbReference>
<dbReference type="InterPro" id="IPR008333">
    <property type="entry name" value="Cbr1-like_FAD-bd_dom"/>
</dbReference>
<name>A0A367KZR2_9HYPO</name>
<gene>
    <name evidence="11" type="ORF">L249_5750</name>
</gene>
<dbReference type="Gene3D" id="3.40.50.80">
    <property type="entry name" value="Nucleotide-binding domain of ferredoxin-NADP reductase (FNR) module"/>
    <property type="match status" value="1"/>
</dbReference>
<protein>
    <recommendedName>
        <fullName evidence="10">FAD-binding FR-type domain-containing protein</fullName>
    </recommendedName>
</protein>
<dbReference type="OrthoDB" id="10253744at2759"/>
<keyword evidence="6" id="KW-0560">Oxidoreductase</keyword>
<keyword evidence="12" id="KW-1185">Reference proteome</keyword>
<evidence type="ECO:0000256" key="9">
    <source>
        <dbReference type="SAM" id="MobiDB-lite"/>
    </source>
</evidence>
<dbReference type="GO" id="GO:0016020">
    <property type="term" value="C:membrane"/>
    <property type="evidence" value="ECO:0007669"/>
    <property type="project" value="UniProtKB-SubCell"/>
</dbReference>
<dbReference type="EMBL" id="LKCN02000024">
    <property type="protein sequence ID" value="RCI07669.1"/>
    <property type="molecule type" value="Genomic_DNA"/>
</dbReference>
<dbReference type="InterPro" id="IPR017927">
    <property type="entry name" value="FAD-bd_FR_type"/>
</dbReference>
<reference evidence="11 12" key="1">
    <citation type="journal article" date="2015" name="BMC Genomics">
        <title>Insights from the genome of Ophiocordyceps polyrhachis-furcata to pathogenicity and host specificity in insect fungi.</title>
        <authorList>
            <person name="Wichadakul D."/>
            <person name="Kobmoo N."/>
            <person name="Ingsriswang S."/>
            <person name="Tangphatsornruang S."/>
            <person name="Chantasingh D."/>
            <person name="Luangsa-ard J.J."/>
            <person name="Eurwilaichitr L."/>
        </authorList>
    </citation>
    <scope>NUCLEOTIDE SEQUENCE [LARGE SCALE GENOMIC DNA]</scope>
    <source>
        <strain evidence="11 12">BCC 54312</strain>
    </source>
</reference>
<keyword evidence="5 8" id="KW-0274">FAD</keyword>
<feature type="binding site" evidence="8">
    <location>
        <position position="92"/>
    </location>
    <ligand>
        <name>FAD</name>
        <dbReference type="ChEBI" id="CHEBI:57692"/>
    </ligand>
</feature>
<evidence type="ECO:0000313" key="11">
    <source>
        <dbReference type="EMBL" id="RCI07669.1"/>
    </source>
</evidence>
<evidence type="ECO:0000256" key="2">
    <source>
        <dbReference type="ARBA" id="ARBA00004370"/>
    </source>
</evidence>
<dbReference type="GO" id="GO:0005739">
    <property type="term" value="C:mitochondrion"/>
    <property type="evidence" value="ECO:0007669"/>
    <property type="project" value="TreeGrafter"/>
</dbReference>
<dbReference type="AlphaFoldDB" id="A0A367KZR2"/>
<keyword evidence="7" id="KW-0472">Membrane</keyword>
<evidence type="ECO:0000256" key="7">
    <source>
        <dbReference type="ARBA" id="ARBA00023136"/>
    </source>
</evidence>
<accession>A0A367KZR2</accession>
<sequence length="373" mass="40702">MSPSPTVASSSPPRLVLAASAAAALAAVLSAAAYHHRSASWRDRDRFVRCLVTDREPVSSSAAILTVAPPMIPCHGRLWTVEFKQPEVQIARHYTPLPPRGPDDNRLRFYLRAVEGGEMSAYLTRLSAGHDLWLRGPHLGFDIARRLGRRKRLVLLAGGTGLAPAMQAAAAVLDKPDTSATLLWAVRRRDEIQLTRPSHPWWRKNLLWLHSPAPNELGPQQLEEPSPIAVQLSQMKARYGSRLQIRIAIDEDGSIFRDEDIQRALLPPSPPPPSLPSSSAFPPPASTNCECHDQALHASASEFDPPNAICRCPPPAAGKNLLIVSGPDGFVSHYAGSKHWSGGTQTQGPLGGVIARLQRRHPSLARDWLVLKL</sequence>
<feature type="compositionally biased region" description="Pro residues" evidence="9">
    <location>
        <begin position="267"/>
        <end position="282"/>
    </location>
</feature>
<evidence type="ECO:0000256" key="8">
    <source>
        <dbReference type="PIRSR" id="PIRSR601834-1"/>
    </source>
</evidence>
<evidence type="ECO:0000256" key="1">
    <source>
        <dbReference type="ARBA" id="ARBA00001974"/>
    </source>
</evidence>
<dbReference type="SUPFAM" id="SSF52343">
    <property type="entry name" value="Ferredoxin reductase-like, C-terminal NADP-linked domain"/>
    <property type="match status" value="1"/>
</dbReference>
<organism evidence="11 12">
    <name type="scientific">Ophiocordyceps polyrhachis-furcata BCC 54312</name>
    <dbReference type="NCBI Taxonomy" id="1330021"/>
    <lineage>
        <taxon>Eukaryota</taxon>
        <taxon>Fungi</taxon>
        <taxon>Dikarya</taxon>
        <taxon>Ascomycota</taxon>
        <taxon>Pezizomycotina</taxon>
        <taxon>Sordariomycetes</taxon>
        <taxon>Hypocreomycetidae</taxon>
        <taxon>Hypocreales</taxon>
        <taxon>Ophiocordycipitaceae</taxon>
        <taxon>Ophiocordyceps</taxon>
    </lineage>
</organism>
<dbReference type="PROSITE" id="PS51384">
    <property type="entry name" value="FAD_FR"/>
    <property type="match status" value="1"/>
</dbReference>
<dbReference type="STRING" id="1330021.A0A367KZR2"/>
<feature type="binding site" evidence="8">
    <location>
        <position position="119"/>
    </location>
    <ligand>
        <name>FAD</name>
        <dbReference type="ChEBI" id="CHEBI:57692"/>
    </ligand>
</feature>
<dbReference type="InterPro" id="IPR001433">
    <property type="entry name" value="OxRdtase_FAD/NAD-bd"/>
</dbReference>